<dbReference type="HOGENOM" id="CLU_009583_0_4_4"/>
<dbReference type="Gene3D" id="3.40.50.2000">
    <property type="entry name" value="Glycogen Phosphorylase B"/>
    <property type="match status" value="2"/>
</dbReference>
<reference evidence="3 4" key="1">
    <citation type="journal article" date="2012" name="Appl. Environ. Microbiol.">
        <title>Draft genome sequence of a psychrotolerant sulfur-oxidizing bacterium, Sulfuricella denitrificans skB26, and proteomic insights into cold adaptation.</title>
        <authorList>
            <person name="Watanabe T."/>
            <person name="Kojima H."/>
            <person name="Fukui M."/>
        </authorList>
    </citation>
    <scope>NUCLEOTIDE SEQUENCE [LARGE SCALE GENOMIC DNA]</scope>
    <source>
        <strain evidence="4">skB26</strain>
    </source>
</reference>
<accession>S6ADQ7</accession>
<dbReference type="KEGG" id="sdr:SCD_n02864"/>
<sequence length="367" mass="40174">MVISKLNIVHTEASLGWGGQEIRILTEAAGMMLRGHQVTLLCPAEAKIYEEARLHGIPAVALPIGRKNLRGVLALYRWLRNNPADILNTHSSTDTWLAALASLLPGAQVPIVRTRHISAAIPNNQATRWLYQSATYHIVTTGEKLRQQLIDDNGYKPETITSVPTGIDTSRFKPGDKTLARQQLGLPEECAIIGIVATLRSWKGHVYLLDAFAALGNPAARLLIVGGGPQRDALQRKVVELGLQERVIMPGNQRDVLPWLQAMDIFVLPSYANEGVPQALLQAMLCALPIITTPVGSILDALQHEHTALIVEPRQADPLRLALERLLADQPLGQKLAQAALVTAREKFGMDTMLDKMEVVFQGALKK</sequence>
<proteinExistence type="predicted"/>
<dbReference type="PANTHER" id="PTHR12526">
    <property type="entry name" value="GLYCOSYLTRANSFERASE"/>
    <property type="match status" value="1"/>
</dbReference>
<dbReference type="Pfam" id="PF13439">
    <property type="entry name" value="Glyco_transf_4"/>
    <property type="match status" value="1"/>
</dbReference>
<dbReference type="Proteomes" id="UP000015559">
    <property type="component" value="Chromosome"/>
</dbReference>
<evidence type="ECO:0000259" key="1">
    <source>
        <dbReference type="Pfam" id="PF00534"/>
    </source>
</evidence>
<keyword evidence="3" id="KW-0808">Transferase</keyword>
<gene>
    <name evidence="3" type="ORF">SCD_n02864</name>
</gene>
<name>S6ADQ7_SULDS</name>
<protein>
    <submittedName>
        <fullName evidence="3">Group 1 glycosyl transferase</fullName>
    </submittedName>
</protein>
<evidence type="ECO:0000259" key="2">
    <source>
        <dbReference type="Pfam" id="PF13439"/>
    </source>
</evidence>
<feature type="domain" description="Glycosyltransferase subfamily 4-like N-terminal" evidence="2">
    <location>
        <begin position="17"/>
        <end position="171"/>
    </location>
</feature>
<dbReference type="eggNOG" id="COG0438">
    <property type="taxonomic scope" value="Bacteria"/>
</dbReference>
<keyword evidence="4" id="KW-1185">Reference proteome</keyword>
<dbReference type="InterPro" id="IPR028098">
    <property type="entry name" value="Glyco_trans_4-like_N"/>
</dbReference>
<dbReference type="SUPFAM" id="SSF53756">
    <property type="entry name" value="UDP-Glycosyltransferase/glycogen phosphorylase"/>
    <property type="match status" value="1"/>
</dbReference>
<evidence type="ECO:0000313" key="3">
    <source>
        <dbReference type="EMBL" id="BAN36663.1"/>
    </source>
</evidence>
<dbReference type="AlphaFoldDB" id="S6ADQ7"/>
<evidence type="ECO:0000313" key="4">
    <source>
        <dbReference type="Proteomes" id="UP000015559"/>
    </source>
</evidence>
<feature type="domain" description="Glycosyl transferase family 1" evidence="1">
    <location>
        <begin position="177"/>
        <end position="340"/>
    </location>
</feature>
<dbReference type="OrthoDB" id="9805661at2"/>
<dbReference type="EMBL" id="AP013066">
    <property type="protein sequence ID" value="BAN36663.1"/>
    <property type="molecule type" value="Genomic_DNA"/>
</dbReference>
<dbReference type="InterPro" id="IPR001296">
    <property type="entry name" value="Glyco_trans_1"/>
</dbReference>
<organism evidence="3 4">
    <name type="scientific">Sulfuricella denitrificans (strain DSM 22764 / NBRC 105220 / skB26)</name>
    <dbReference type="NCBI Taxonomy" id="1163617"/>
    <lineage>
        <taxon>Bacteria</taxon>
        <taxon>Pseudomonadati</taxon>
        <taxon>Pseudomonadota</taxon>
        <taxon>Betaproteobacteria</taxon>
        <taxon>Nitrosomonadales</taxon>
        <taxon>Sulfuricellaceae</taxon>
        <taxon>Sulfuricella</taxon>
    </lineage>
</organism>
<dbReference type="STRING" id="1163617.SCD_n02864"/>
<dbReference type="Pfam" id="PF00534">
    <property type="entry name" value="Glycos_transf_1"/>
    <property type="match status" value="1"/>
</dbReference>
<dbReference type="GO" id="GO:0016757">
    <property type="term" value="F:glycosyltransferase activity"/>
    <property type="evidence" value="ECO:0007669"/>
    <property type="project" value="InterPro"/>
</dbReference>
<dbReference type="RefSeq" id="WP_009207376.1">
    <property type="nucleotide sequence ID" value="NC_022357.1"/>
</dbReference>
<dbReference type="CDD" id="cd03801">
    <property type="entry name" value="GT4_PimA-like"/>
    <property type="match status" value="1"/>
</dbReference>